<evidence type="ECO:0000256" key="1">
    <source>
        <dbReference type="ARBA" id="ARBA00005964"/>
    </source>
</evidence>
<protein>
    <recommendedName>
        <fullName evidence="3">Carboxylic ester hydrolase</fullName>
        <ecNumber evidence="3">3.1.1.-</ecNumber>
    </recommendedName>
</protein>
<dbReference type="Gene3D" id="3.40.50.1820">
    <property type="entry name" value="alpha/beta hydrolase"/>
    <property type="match status" value="1"/>
</dbReference>
<dbReference type="ESTHER" id="sphcr-f6f3m4">
    <property type="family name" value="Carb_B_Bacteria"/>
</dbReference>
<dbReference type="KEGG" id="sch:Sphch_3444"/>
<dbReference type="Pfam" id="PF00135">
    <property type="entry name" value="COesterase"/>
    <property type="match status" value="1"/>
</dbReference>
<dbReference type="InterPro" id="IPR002018">
    <property type="entry name" value="CarbesteraseB"/>
</dbReference>
<dbReference type="Proteomes" id="UP000007150">
    <property type="component" value="Chromosome 2"/>
</dbReference>
<keyword evidence="6" id="KW-1185">Reference proteome</keyword>
<dbReference type="HOGENOM" id="CLU_006586_16_4_5"/>
<accession>F6F3M4</accession>
<sequence length="494" mass="52199">MLPTSSTVDRDTPSGSVRGLSLDGCEVFSGLPFAQPPVGGLRFAPPLPCPPWDGTRDATAAAPMAPQTASRMFTALGPMSGEQDENCLTLSIWAPSGARQAPVMVWFHGGAFLTGSGSQPWYDGARMAREQGVIVVCPNYRLGALGYLAAPGVSEGNLGLRDQLAALHWVRDNIAAFGGDVDNVTVFGQSAGAHAIAMMLASEDADGLFRRAILQSAPFGLEPQPREAAFERSQIFFEEMGLERGRAANLRAASVERILAAQDWAGARLRNPRRGDFTPPFAPVVDAPWQAGGTPLWKAAAIGAARRKVDVMVGWTRDEGALFLSLLPDRAGIDGKFASSVAEGLFGDAAAGAVAAARARRAPPDDAALCEELLTDALFRSGSLAFADALSSRGGNVQVYRFDIESPAPELRACHCIDLPFMFGNIDAWSGARLLGGAERSHLDSLSIDIMTRWTGFARGGGSTRSAWRPGARAAMVIGHSGCRTVAVEDADLF</sequence>
<dbReference type="PANTHER" id="PTHR43918:SF4">
    <property type="entry name" value="CARBOXYLIC ESTER HYDROLASE"/>
    <property type="match status" value="1"/>
</dbReference>
<dbReference type="EC" id="3.1.1.-" evidence="3"/>
<dbReference type="SUPFAM" id="SSF53474">
    <property type="entry name" value="alpha/beta-Hydrolases"/>
    <property type="match status" value="1"/>
</dbReference>
<dbReference type="InterPro" id="IPR019826">
    <property type="entry name" value="Carboxylesterase_B_AS"/>
</dbReference>
<evidence type="ECO:0000256" key="3">
    <source>
        <dbReference type="RuleBase" id="RU361235"/>
    </source>
</evidence>
<keyword evidence="2 3" id="KW-0378">Hydrolase</keyword>
<dbReference type="PANTHER" id="PTHR43918">
    <property type="entry name" value="ACETYLCHOLINESTERASE"/>
    <property type="match status" value="1"/>
</dbReference>
<feature type="domain" description="Carboxylesterase type B" evidence="4">
    <location>
        <begin position="11"/>
        <end position="465"/>
    </location>
</feature>
<proteinExistence type="inferred from homology"/>
<dbReference type="PROSITE" id="PS00122">
    <property type="entry name" value="CARBOXYLESTERASE_B_1"/>
    <property type="match status" value="1"/>
</dbReference>
<dbReference type="STRING" id="690566.Sphch_3444"/>
<evidence type="ECO:0000313" key="5">
    <source>
        <dbReference type="EMBL" id="AEG51036.1"/>
    </source>
</evidence>
<dbReference type="InterPro" id="IPR050654">
    <property type="entry name" value="AChE-related_enzymes"/>
</dbReference>
<gene>
    <name evidence="5" type="ORF">Sphch_3444</name>
</gene>
<dbReference type="AlphaFoldDB" id="F6F3M4"/>
<name>F6F3M4_SPHCR</name>
<comment type="similarity">
    <text evidence="1 3">Belongs to the type-B carboxylesterase/lipase family.</text>
</comment>
<evidence type="ECO:0000259" key="4">
    <source>
        <dbReference type="Pfam" id="PF00135"/>
    </source>
</evidence>
<dbReference type="GO" id="GO:0052689">
    <property type="term" value="F:carboxylic ester hydrolase activity"/>
    <property type="evidence" value="ECO:0007669"/>
    <property type="project" value="TreeGrafter"/>
</dbReference>
<organism evidence="5 6">
    <name type="scientific">Sphingobium chlorophenolicum L-1</name>
    <dbReference type="NCBI Taxonomy" id="690566"/>
    <lineage>
        <taxon>Bacteria</taxon>
        <taxon>Pseudomonadati</taxon>
        <taxon>Pseudomonadota</taxon>
        <taxon>Alphaproteobacteria</taxon>
        <taxon>Sphingomonadales</taxon>
        <taxon>Sphingomonadaceae</taxon>
        <taxon>Sphingobium</taxon>
    </lineage>
</organism>
<evidence type="ECO:0000256" key="2">
    <source>
        <dbReference type="ARBA" id="ARBA00022801"/>
    </source>
</evidence>
<reference evidence="5 6" key="1">
    <citation type="submission" date="2011-05" db="EMBL/GenBank/DDBJ databases">
        <title>Complete sequence of chromosome 2 of Sphingobium chlorophenolicum L-1.</title>
        <authorList>
            <consortium name="US DOE Joint Genome Institute"/>
            <person name="Lucas S."/>
            <person name="Han J."/>
            <person name="Lapidus A."/>
            <person name="Cheng J.-F."/>
            <person name="Goodwin L."/>
            <person name="Pitluck S."/>
            <person name="Peters L."/>
            <person name="Daligault H."/>
            <person name="Han C."/>
            <person name="Tapia R."/>
            <person name="Land M."/>
            <person name="Hauser L."/>
            <person name="Kyrpides N."/>
            <person name="Ivanova N."/>
            <person name="Pagani I."/>
            <person name="Turner P."/>
            <person name="Copley S."/>
            <person name="Woyke T."/>
        </authorList>
    </citation>
    <scope>NUCLEOTIDE SEQUENCE [LARGE SCALE GENOMIC DNA]</scope>
    <source>
        <strain evidence="5 6">L-1</strain>
    </source>
</reference>
<dbReference type="EMBL" id="CP002799">
    <property type="protein sequence ID" value="AEG51036.1"/>
    <property type="molecule type" value="Genomic_DNA"/>
</dbReference>
<evidence type="ECO:0000313" key="6">
    <source>
        <dbReference type="Proteomes" id="UP000007150"/>
    </source>
</evidence>
<dbReference type="InterPro" id="IPR029058">
    <property type="entry name" value="AB_hydrolase_fold"/>
</dbReference>